<name>A0A0F9Z1A5_9ZZZZ</name>
<accession>A0A0F9Z1A5</accession>
<evidence type="ECO:0000256" key="2">
    <source>
        <dbReference type="ARBA" id="ARBA00004141"/>
    </source>
</evidence>
<dbReference type="InterPro" id="IPR036890">
    <property type="entry name" value="HATPase_C_sf"/>
</dbReference>
<dbReference type="Pfam" id="PF00512">
    <property type="entry name" value="HisKA"/>
    <property type="match status" value="1"/>
</dbReference>
<dbReference type="SMART" id="SM00388">
    <property type="entry name" value="HisKA"/>
    <property type="match status" value="1"/>
</dbReference>
<dbReference type="InterPro" id="IPR003661">
    <property type="entry name" value="HisK_dim/P_dom"/>
</dbReference>
<comment type="caution">
    <text evidence="15">The sequence shown here is derived from an EMBL/GenBank/DDBJ whole genome shotgun (WGS) entry which is preliminary data.</text>
</comment>
<dbReference type="EC" id="2.7.13.3" evidence="3"/>
<dbReference type="GO" id="GO:0005524">
    <property type="term" value="F:ATP binding"/>
    <property type="evidence" value="ECO:0007669"/>
    <property type="project" value="UniProtKB-KW"/>
</dbReference>
<evidence type="ECO:0000256" key="1">
    <source>
        <dbReference type="ARBA" id="ARBA00000085"/>
    </source>
</evidence>
<evidence type="ECO:0000313" key="15">
    <source>
        <dbReference type="EMBL" id="KKO10854.1"/>
    </source>
</evidence>
<dbReference type="InterPro" id="IPR050428">
    <property type="entry name" value="TCS_sensor_his_kinase"/>
</dbReference>
<evidence type="ECO:0000259" key="13">
    <source>
        <dbReference type="PROSITE" id="PS50109"/>
    </source>
</evidence>
<protein>
    <recommendedName>
        <fullName evidence="3">histidine kinase</fullName>
        <ecNumber evidence="3">2.7.13.3</ecNumber>
    </recommendedName>
</protein>
<keyword evidence="7" id="KW-0547">Nucleotide-binding</keyword>
<dbReference type="PROSITE" id="PS50885">
    <property type="entry name" value="HAMP"/>
    <property type="match status" value="1"/>
</dbReference>
<dbReference type="SUPFAM" id="SSF55874">
    <property type="entry name" value="ATPase domain of HSP90 chaperone/DNA topoisomerase II/histidine kinase"/>
    <property type="match status" value="1"/>
</dbReference>
<evidence type="ECO:0000256" key="10">
    <source>
        <dbReference type="ARBA" id="ARBA00022989"/>
    </source>
</evidence>
<comment type="subcellular location">
    <subcellularLocation>
        <location evidence="2">Membrane</location>
        <topology evidence="2">Multi-pass membrane protein</topology>
    </subcellularLocation>
</comment>
<keyword evidence="11" id="KW-0902">Two-component regulatory system</keyword>
<evidence type="ECO:0000256" key="9">
    <source>
        <dbReference type="ARBA" id="ARBA00022840"/>
    </source>
</evidence>
<dbReference type="AlphaFoldDB" id="A0A0F9Z1A5"/>
<dbReference type="Pfam" id="PF08521">
    <property type="entry name" value="2CSK_N"/>
    <property type="match status" value="1"/>
</dbReference>
<dbReference type="Gene3D" id="1.10.287.130">
    <property type="match status" value="1"/>
</dbReference>
<feature type="domain" description="Histidine kinase" evidence="13">
    <location>
        <begin position="242"/>
        <end position="453"/>
    </location>
</feature>
<dbReference type="SMART" id="SM00387">
    <property type="entry name" value="HATPase_c"/>
    <property type="match status" value="1"/>
</dbReference>
<evidence type="ECO:0000256" key="3">
    <source>
        <dbReference type="ARBA" id="ARBA00012438"/>
    </source>
</evidence>
<keyword evidence="9" id="KW-0067">ATP-binding</keyword>
<evidence type="ECO:0000256" key="12">
    <source>
        <dbReference type="ARBA" id="ARBA00023136"/>
    </source>
</evidence>
<dbReference type="InterPro" id="IPR005467">
    <property type="entry name" value="His_kinase_dom"/>
</dbReference>
<keyword evidence="6" id="KW-0812">Transmembrane</keyword>
<dbReference type="Gene3D" id="3.30.565.10">
    <property type="entry name" value="Histidine kinase-like ATPase, C-terminal domain"/>
    <property type="match status" value="1"/>
</dbReference>
<dbReference type="InterPro" id="IPR036097">
    <property type="entry name" value="HisK_dim/P_sf"/>
</dbReference>
<organism evidence="15">
    <name type="scientific">marine sediment metagenome</name>
    <dbReference type="NCBI Taxonomy" id="412755"/>
    <lineage>
        <taxon>unclassified sequences</taxon>
        <taxon>metagenomes</taxon>
        <taxon>ecological metagenomes</taxon>
    </lineage>
</organism>
<dbReference type="PROSITE" id="PS50109">
    <property type="entry name" value="HIS_KIN"/>
    <property type="match status" value="1"/>
</dbReference>
<keyword evidence="5" id="KW-0808">Transferase</keyword>
<dbReference type="GO" id="GO:0000155">
    <property type="term" value="F:phosphorelay sensor kinase activity"/>
    <property type="evidence" value="ECO:0007669"/>
    <property type="project" value="InterPro"/>
</dbReference>
<dbReference type="EMBL" id="LAZR01000004">
    <property type="protein sequence ID" value="KKO10854.1"/>
    <property type="molecule type" value="Genomic_DNA"/>
</dbReference>
<evidence type="ECO:0000256" key="7">
    <source>
        <dbReference type="ARBA" id="ARBA00022741"/>
    </source>
</evidence>
<evidence type="ECO:0000256" key="5">
    <source>
        <dbReference type="ARBA" id="ARBA00022679"/>
    </source>
</evidence>
<dbReference type="InterPro" id="IPR004358">
    <property type="entry name" value="Sig_transdc_His_kin-like_C"/>
</dbReference>
<dbReference type="GO" id="GO:0005886">
    <property type="term" value="C:plasma membrane"/>
    <property type="evidence" value="ECO:0007669"/>
    <property type="project" value="TreeGrafter"/>
</dbReference>
<dbReference type="PANTHER" id="PTHR45436">
    <property type="entry name" value="SENSOR HISTIDINE KINASE YKOH"/>
    <property type="match status" value="1"/>
</dbReference>
<dbReference type="InterPro" id="IPR003594">
    <property type="entry name" value="HATPase_dom"/>
</dbReference>
<dbReference type="InterPro" id="IPR003660">
    <property type="entry name" value="HAMP_dom"/>
</dbReference>
<gene>
    <name evidence="15" type="ORF">LCGC14_0023370</name>
</gene>
<comment type="catalytic activity">
    <reaction evidence="1">
        <text>ATP + protein L-histidine = ADP + protein N-phospho-L-histidine.</text>
        <dbReference type="EC" id="2.7.13.3"/>
    </reaction>
</comment>
<dbReference type="CDD" id="cd00082">
    <property type="entry name" value="HisKA"/>
    <property type="match status" value="1"/>
</dbReference>
<evidence type="ECO:0000256" key="4">
    <source>
        <dbReference type="ARBA" id="ARBA00022553"/>
    </source>
</evidence>
<reference evidence="15" key="1">
    <citation type="journal article" date="2015" name="Nature">
        <title>Complex archaea that bridge the gap between prokaryotes and eukaryotes.</title>
        <authorList>
            <person name="Spang A."/>
            <person name="Saw J.H."/>
            <person name="Jorgensen S.L."/>
            <person name="Zaremba-Niedzwiedzka K."/>
            <person name="Martijn J."/>
            <person name="Lind A.E."/>
            <person name="van Eijk R."/>
            <person name="Schleper C."/>
            <person name="Guy L."/>
            <person name="Ettema T.J."/>
        </authorList>
    </citation>
    <scope>NUCLEOTIDE SEQUENCE</scope>
</reference>
<evidence type="ECO:0000256" key="11">
    <source>
        <dbReference type="ARBA" id="ARBA00023012"/>
    </source>
</evidence>
<keyword evidence="8" id="KW-0418">Kinase</keyword>
<dbReference type="InterPro" id="IPR013727">
    <property type="entry name" value="2CSK_N"/>
</dbReference>
<dbReference type="SUPFAM" id="SSF47384">
    <property type="entry name" value="Homodimeric domain of signal transducing histidine kinase"/>
    <property type="match status" value="1"/>
</dbReference>
<evidence type="ECO:0000259" key="14">
    <source>
        <dbReference type="PROSITE" id="PS50885"/>
    </source>
</evidence>
<sequence>MSSIRKRIIIRVMGLLVLGSVMLGLFSYLDAAHEVEELFDAQLAQSARVLAGLLSEPMAQLDHDVLARMLVESTADHPAIGHPYEAKVAYWVKDARGQLTAGSFSAPEFPLIDWSPGFATLAQPDNDWRTYVLTLPDSGLSIWVGERTDIRGETVSRIVLGTIVPDLIGIPLMLLLVWAAIGSGLKPLDRLAQQIRSRDPDSLVPITEPDLPQEVAPMQAAINRLLLQVKQLLTREQRFIADAAHELRTPLAVMKVHLDNARNEVNPEQTHESLEHLHKAVERTSRLVSQMLELARLSDAAITHKTAINILEETRSAISDIMPLALQRHQSLEVEAPAPGISEQAFEPGSFKTLLQNLVGNAITHTDEGTRIIVSIMIREHVWCLCVDDSGAGVSEEDRALLAERFFSSGDTHGSGLGLSIAKRIVERHQGTLVLDTSRLGGLQVRVCFPLNIFHTSDTK</sequence>
<feature type="domain" description="HAMP" evidence="14">
    <location>
        <begin position="182"/>
        <end position="234"/>
    </location>
</feature>
<keyword evidence="10" id="KW-1133">Transmembrane helix</keyword>
<dbReference type="Pfam" id="PF02518">
    <property type="entry name" value="HATPase_c"/>
    <property type="match status" value="1"/>
</dbReference>
<dbReference type="PRINTS" id="PR00344">
    <property type="entry name" value="BCTRLSENSOR"/>
</dbReference>
<evidence type="ECO:0000256" key="8">
    <source>
        <dbReference type="ARBA" id="ARBA00022777"/>
    </source>
</evidence>
<proteinExistence type="predicted"/>
<dbReference type="PANTHER" id="PTHR45436:SF14">
    <property type="entry name" value="SENSOR PROTEIN QSEC"/>
    <property type="match status" value="1"/>
</dbReference>
<keyword evidence="12" id="KW-0472">Membrane</keyword>
<evidence type="ECO:0000256" key="6">
    <source>
        <dbReference type="ARBA" id="ARBA00022692"/>
    </source>
</evidence>
<keyword evidence="4" id="KW-0597">Phosphoprotein</keyword>